<accession>A0A4Y2BFH4</accession>
<dbReference type="Pfam" id="PF00665">
    <property type="entry name" value="rve"/>
    <property type="match status" value="1"/>
</dbReference>
<evidence type="ECO:0000256" key="1">
    <source>
        <dbReference type="ARBA" id="ARBA00012493"/>
    </source>
</evidence>
<protein>
    <recommendedName>
        <fullName evidence="1">RNA-directed DNA polymerase</fullName>
        <ecNumber evidence="1">2.7.7.49</ecNumber>
    </recommendedName>
</protein>
<proteinExistence type="predicted"/>
<dbReference type="Pfam" id="PF17921">
    <property type="entry name" value="Integrase_H2C2"/>
    <property type="match status" value="1"/>
</dbReference>
<dbReference type="InterPro" id="IPR041588">
    <property type="entry name" value="Integrase_H2C2"/>
</dbReference>
<dbReference type="SUPFAM" id="SSF53098">
    <property type="entry name" value="Ribonuclease H-like"/>
    <property type="match status" value="1"/>
</dbReference>
<dbReference type="PANTHER" id="PTHR37984">
    <property type="entry name" value="PROTEIN CBG26694"/>
    <property type="match status" value="1"/>
</dbReference>
<dbReference type="InterPro" id="IPR012337">
    <property type="entry name" value="RNaseH-like_sf"/>
</dbReference>
<dbReference type="EMBL" id="BGPR01159367">
    <property type="protein sequence ID" value="GBL89884.1"/>
    <property type="molecule type" value="Genomic_DNA"/>
</dbReference>
<dbReference type="InterPro" id="IPR036397">
    <property type="entry name" value="RNaseH_sf"/>
</dbReference>
<dbReference type="PANTHER" id="PTHR37984:SF5">
    <property type="entry name" value="PROTEIN NYNRIN-LIKE"/>
    <property type="match status" value="1"/>
</dbReference>
<dbReference type="Proteomes" id="UP000499080">
    <property type="component" value="Unassembled WGS sequence"/>
</dbReference>
<keyword evidence="4" id="KW-1185">Reference proteome</keyword>
<organism evidence="3 4">
    <name type="scientific">Araneus ventricosus</name>
    <name type="common">Orbweaver spider</name>
    <name type="synonym">Epeira ventricosa</name>
    <dbReference type="NCBI Taxonomy" id="182803"/>
    <lineage>
        <taxon>Eukaryota</taxon>
        <taxon>Metazoa</taxon>
        <taxon>Ecdysozoa</taxon>
        <taxon>Arthropoda</taxon>
        <taxon>Chelicerata</taxon>
        <taxon>Arachnida</taxon>
        <taxon>Araneae</taxon>
        <taxon>Araneomorphae</taxon>
        <taxon>Entelegynae</taxon>
        <taxon>Araneoidea</taxon>
        <taxon>Araneidae</taxon>
        <taxon>Araneus</taxon>
    </lineage>
</organism>
<feature type="non-terminal residue" evidence="3">
    <location>
        <position position="1"/>
    </location>
</feature>
<dbReference type="InterPro" id="IPR050951">
    <property type="entry name" value="Retrovirus_Pol_polyprotein"/>
</dbReference>
<comment type="caution">
    <text evidence="3">The sequence shown here is derived from an EMBL/GenBank/DDBJ whole genome shotgun (WGS) entry which is preliminary data.</text>
</comment>
<gene>
    <name evidence="3" type="ORF">AVEN_235870_1</name>
</gene>
<dbReference type="GO" id="GO:0015074">
    <property type="term" value="P:DNA integration"/>
    <property type="evidence" value="ECO:0007669"/>
    <property type="project" value="InterPro"/>
</dbReference>
<evidence type="ECO:0000313" key="4">
    <source>
        <dbReference type="Proteomes" id="UP000499080"/>
    </source>
</evidence>
<dbReference type="OrthoDB" id="6429742at2759"/>
<dbReference type="GO" id="GO:0003676">
    <property type="term" value="F:nucleic acid binding"/>
    <property type="evidence" value="ECO:0007669"/>
    <property type="project" value="InterPro"/>
</dbReference>
<dbReference type="Gene3D" id="3.30.420.10">
    <property type="entry name" value="Ribonuclease H-like superfamily/Ribonuclease H"/>
    <property type="match status" value="1"/>
</dbReference>
<reference evidence="3 4" key="1">
    <citation type="journal article" date="2019" name="Sci. Rep.">
        <title>Orb-weaving spider Araneus ventricosus genome elucidates the spidroin gene catalogue.</title>
        <authorList>
            <person name="Kono N."/>
            <person name="Nakamura H."/>
            <person name="Ohtoshi R."/>
            <person name="Moran D.A.P."/>
            <person name="Shinohara A."/>
            <person name="Yoshida Y."/>
            <person name="Fujiwara M."/>
            <person name="Mori M."/>
            <person name="Tomita M."/>
            <person name="Arakawa K."/>
        </authorList>
    </citation>
    <scope>NUCLEOTIDE SEQUENCE [LARGE SCALE GENOMIC DNA]</scope>
</reference>
<evidence type="ECO:0000259" key="2">
    <source>
        <dbReference type="PROSITE" id="PS50994"/>
    </source>
</evidence>
<feature type="domain" description="Integrase catalytic" evidence="2">
    <location>
        <begin position="75"/>
        <end position="197"/>
    </location>
</feature>
<dbReference type="InterPro" id="IPR001584">
    <property type="entry name" value="Integrase_cat-core"/>
</dbReference>
<evidence type="ECO:0000313" key="3">
    <source>
        <dbReference type="EMBL" id="GBL89884.1"/>
    </source>
</evidence>
<dbReference type="Gene3D" id="1.10.340.70">
    <property type="match status" value="1"/>
</dbReference>
<name>A0A4Y2BFH4_ARAVE</name>
<sequence>ARLGDLLNQERERVLKEHHGAPTAGQYGAEGTYNKIASRYYFPGMRTYIFEWIKNCPECNRYKAHNQKPAGLMRTPVYPKRFETISIDLFGPLPRTSTGKQWTFIVEDCSTRWIELFAHAQATAHGCTTTLIEEFFMRYGILRRIISDNGPQFISSILQQVCCTLNINQNLIPVYFLQANPVERKKKIDLKLVLQSL</sequence>
<dbReference type="PROSITE" id="PS50994">
    <property type="entry name" value="INTEGRASE"/>
    <property type="match status" value="1"/>
</dbReference>
<dbReference type="GO" id="GO:0003964">
    <property type="term" value="F:RNA-directed DNA polymerase activity"/>
    <property type="evidence" value="ECO:0007669"/>
    <property type="project" value="UniProtKB-EC"/>
</dbReference>
<dbReference type="AlphaFoldDB" id="A0A4Y2BFH4"/>
<dbReference type="EC" id="2.7.7.49" evidence="1"/>